<dbReference type="Proteomes" id="UP000721442">
    <property type="component" value="Unassembled WGS sequence"/>
</dbReference>
<evidence type="ECO:0000313" key="8">
    <source>
        <dbReference type="Proteomes" id="UP000721442"/>
    </source>
</evidence>
<dbReference type="GO" id="GO:0008237">
    <property type="term" value="F:metallopeptidase activity"/>
    <property type="evidence" value="ECO:0007669"/>
    <property type="project" value="UniProtKB-KW"/>
</dbReference>
<dbReference type="PANTHER" id="PTHR30471">
    <property type="entry name" value="DNA REPAIR PROTEIN RADC"/>
    <property type="match status" value="1"/>
</dbReference>
<feature type="domain" description="MPN" evidence="6">
    <location>
        <begin position="110"/>
        <end position="232"/>
    </location>
</feature>
<keyword evidence="1" id="KW-0645">Protease</keyword>
<dbReference type="SUPFAM" id="SSF47781">
    <property type="entry name" value="RuvA domain 2-like"/>
    <property type="match status" value="1"/>
</dbReference>
<evidence type="ECO:0000256" key="1">
    <source>
        <dbReference type="ARBA" id="ARBA00022670"/>
    </source>
</evidence>
<evidence type="ECO:0000256" key="5">
    <source>
        <dbReference type="ARBA" id="ARBA00023049"/>
    </source>
</evidence>
<keyword evidence="3" id="KW-0378">Hydrolase</keyword>
<reference evidence="7" key="2">
    <citation type="journal article" date="2021" name="PeerJ">
        <title>Extensive microbial diversity within the chicken gut microbiome revealed by metagenomics and culture.</title>
        <authorList>
            <person name="Gilroy R."/>
            <person name="Ravi A."/>
            <person name="Getino M."/>
            <person name="Pursley I."/>
            <person name="Horton D.L."/>
            <person name="Alikhan N.F."/>
            <person name="Baker D."/>
            <person name="Gharbi K."/>
            <person name="Hall N."/>
            <person name="Watson M."/>
            <person name="Adriaenssens E.M."/>
            <person name="Foster-Nyarko E."/>
            <person name="Jarju S."/>
            <person name="Secka A."/>
            <person name="Antonio M."/>
            <person name="Oren A."/>
            <person name="Chaudhuri R.R."/>
            <person name="La Ragione R."/>
            <person name="Hildebrand F."/>
            <person name="Pallen M.J."/>
        </authorList>
    </citation>
    <scope>NUCLEOTIDE SEQUENCE</scope>
    <source>
        <strain evidence="7">B1-16210</strain>
    </source>
</reference>
<dbReference type="GO" id="GO:0046872">
    <property type="term" value="F:metal ion binding"/>
    <property type="evidence" value="ECO:0007669"/>
    <property type="project" value="UniProtKB-KW"/>
</dbReference>
<dbReference type="InterPro" id="IPR037518">
    <property type="entry name" value="MPN"/>
</dbReference>
<keyword evidence="2" id="KW-0479">Metal-binding</keyword>
<evidence type="ECO:0000313" key="7">
    <source>
        <dbReference type="EMBL" id="MBO8406924.1"/>
    </source>
</evidence>
<sequence length="233" mass="26482">MSNNAPKSDAEDLSFHSGHRERLRQKFLDNNLADYELLELLLSFVIPRRDVRPLARGLMKKFGGIYPILSAPIDKLTEFRGIGRNTAIFIKTVHKIMLQGYKCELETQKVFHNERALLNYCLLLLGGKSKEESHVLYLGPDYRLLADDLHSVGTNDWAAIYPREILKRALELNALSVLLVHNHPTPLTTFSTEDIKLTADVQSLLNSGDIRLHDHYLVSGGIVYSARNMFLLK</sequence>
<dbReference type="Pfam" id="PF04002">
    <property type="entry name" value="RadC"/>
    <property type="match status" value="1"/>
</dbReference>
<evidence type="ECO:0000256" key="2">
    <source>
        <dbReference type="ARBA" id="ARBA00022723"/>
    </source>
</evidence>
<organism evidence="7 8">
    <name type="scientific">Candidatus Enterousia excrementavium</name>
    <dbReference type="NCBI Taxonomy" id="2840789"/>
    <lineage>
        <taxon>Bacteria</taxon>
        <taxon>Pseudomonadati</taxon>
        <taxon>Pseudomonadota</taxon>
        <taxon>Alphaproteobacteria</taxon>
        <taxon>Candidatus Enterousia</taxon>
    </lineage>
</organism>
<gene>
    <name evidence="7" type="ORF">IAC77_00490</name>
</gene>
<accession>A0A940IBX0</accession>
<evidence type="ECO:0000256" key="3">
    <source>
        <dbReference type="ARBA" id="ARBA00022801"/>
    </source>
</evidence>
<dbReference type="InterPro" id="IPR001405">
    <property type="entry name" value="UPF0758"/>
</dbReference>
<reference evidence="7" key="1">
    <citation type="submission" date="2020-10" db="EMBL/GenBank/DDBJ databases">
        <authorList>
            <person name="Gilroy R."/>
        </authorList>
    </citation>
    <scope>NUCLEOTIDE SEQUENCE</scope>
    <source>
        <strain evidence="7">B1-16210</strain>
    </source>
</reference>
<dbReference type="AlphaFoldDB" id="A0A940IBX0"/>
<dbReference type="InterPro" id="IPR010994">
    <property type="entry name" value="RuvA_2-like"/>
</dbReference>
<dbReference type="GO" id="GO:0006508">
    <property type="term" value="P:proteolysis"/>
    <property type="evidence" value="ECO:0007669"/>
    <property type="project" value="UniProtKB-KW"/>
</dbReference>
<keyword evidence="5" id="KW-0482">Metalloprotease</keyword>
<evidence type="ECO:0000256" key="4">
    <source>
        <dbReference type="ARBA" id="ARBA00022833"/>
    </source>
</evidence>
<dbReference type="EMBL" id="JADINE010000006">
    <property type="protein sequence ID" value="MBO8406924.1"/>
    <property type="molecule type" value="Genomic_DNA"/>
</dbReference>
<dbReference type="PROSITE" id="PS50249">
    <property type="entry name" value="MPN"/>
    <property type="match status" value="1"/>
</dbReference>
<keyword evidence="4" id="KW-0862">Zinc</keyword>
<comment type="caution">
    <text evidence="7">The sequence shown here is derived from an EMBL/GenBank/DDBJ whole genome shotgun (WGS) entry which is preliminary data.</text>
</comment>
<proteinExistence type="predicted"/>
<dbReference type="InterPro" id="IPR025657">
    <property type="entry name" value="RadC_JAB"/>
</dbReference>
<protein>
    <submittedName>
        <fullName evidence="7">RadC family protein</fullName>
    </submittedName>
</protein>
<dbReference type="Gene3D" id="3.40.140.10">
    <property type="entry name" value="Cytidine Deaminase, domain 2"/>
    <property type="match status" value="1"/>
</dbReference>
<name>A0A940IBX0_9PROT</name>
<evidence type="ECO:0000259" key="6">
    <source>
        <dbReference type="PROSITE" id="PS50249"/>
    </source>
</evidence>
<dbReference type="PANTHER" id="PTHR30471:SF3">
    <property type="entry name" value="UPF0758 PROTEIN YEES-RELATED"/>
    <property type="match status" value="1"/>
</dbReference>